<dbReference type="SUPFAM" id="SSF53244">
    <property type="entry name" value="MurD-like peptide ligases, peptide-binding domain"/>
    <property type="match status" value="1"/>
</dbReference>
<dbReference type="GO" id="GO:0005737">
    <property type="term" value="C:cytoplasm"/>
    <property type="evidence" value="ECO:0007669"/>
    <property type="project" value="InterPro"/>
</dbReference>
<dbReference type="PANTHER" id="PTHR23135">
    <property type="entry name" value="MUR LIGASE FAMILY MEMBER"/>
    <property type="match status" value="1"/>
</dbReference>
<feature type="domain" description="Mur ligase central" evidence="3">
    <location>
        <begin position="109"/>
        <end position="315"/>
    </location>
</feature>
<dbReference type="Pfam" id="PF02875">
    <property type="entry name" value="Mur_ligase_C"/>
    <property type="match status" value="1"/>
</dbReference>
<dbReference type="GO" id="GO:0008360">
    <property type="term" value="P:regulation of cell shape"/>
    <property type="evidence" value="ECO:0007669"/>
    <property type="project" value="InterPro"/>
</dbReference>
<dbReference type="Gene3D" id="3.40.1190.10">
    <property type="entry name" value="Mur-like, catalytic domain"/>
    <property type="match status" value="1"/>
</dbReference>
<reference evidence="4" key="1">
    <citation type="submission" date="2018-05" db="EMBL/GenBank/DDBJ databases">
        <authorList>
            <person name="Lanie J.A."/>
            <person name="Ng W.-L."/>
            <person name="Kazmierczak K.M."/>
            <person name="Andrzejewski T.M."/>
            <person name="Davidsen T.M."/>
            <person name="Wayne K.J."/>
            <person name="Tettelin H."/>
            <person name="Glass J.I."/>
            <person name="Rusch D."/>
            <person name="Podicherti R."/>
            <person name="Tsui H.-C.T."/>
            <person name="Winkler M.E."/>
        </authorList>
    </citation>
    <scope>NUCLEOTIDE SEQUENCE</scope>
</reference>
<gene>
    <name evidence="4" type="ORF">METZ01_LOCUS127730</name>
</gene>
<dbReference type="InterPro" id="IPR036565">
    <property type="entry name" value="Mur-like_cat_sf"/>
</dbReference>
<proteinExistence type="inferred from homology"/>
<dbReference type="SUPFAM" id="SSF53623">
    <property type="entry name" value="MurD-like peptide ligases, catalytic domain"/>
    <property type="match status" value="1"/>
</dbReference>
<dbReference type="AlphaFoldDB" id="A0A381YCN8"/>
<evidence type="ECO:0000259" key="3">
    <source>
        <dbReference type="Pfam" id="PF08245"/>
    </source>
</evidence>
<dbReference type="InterPro" id="IPR036615">
    <property type="entry name" value="Mur_ligase_C_dom_sf"/>
</dbReference>
<dbReference type="InterPro" id="IPR005761">
    <property type="entry name" value="UDP-N-AcMur-Glu-dNH2Pim_ligase"/>
</dbReference>
<protein>
    <recommendedName>
        <fullName evidence="5">Mur ligase central domain-containing protein</fullName>
    </recommendedName>
</protein>
<dbReference type="Gene3D" id="3.40.1390.10">
    <property type="entry name" value="MurE/MurF, N-terminal domain"/>
    <property type="match status" value="1"/>
</dbReference>
<dbReference type="SUPFAM" id="SSF63418">
    <property type="entry name" value="MurE/MurF N-terminal domain"/>
    <property type="match status" value="1"/>
</dbReference>
<accession>A0A381YCN8</accession>
<dbReference type="InterPro" id="IPR035911">
    <property type="entry name" value="MurE/MurF_N"/>
</dbReference>
<comment type="similarity">
    <text evidence="1">Belongs to the MurCDEF family. MurE subfamily.</text>
</comment>
<dbReference type="InterPro" id="IPR004101">
    <property type="entry name" value="Mur_ligase_C"/>
</dbReference>
<dbReference type="PANTHER" id="PTHR23135:SF4">
    <property type="entry name" value="UDP-N-ACETYLMURAMOYL-L-ALANYL-D-GLUTAMATE--2,6-DIAMINOPIMELATE LIGASE MURE HOMOLOG, CHLOROPLASTIC"/>
    <property type="match status" value="1"/>
</dbReference>
<dbReference type="EMBL" id="UINC01017934">
    <property type="protein sequence ID" value="SVA74876.1"/>
    <property type="molecule type" value="Genomic_DNA"/>
</dbReference>
<dbReference type="InterPro" id="IPR013221">
    <property type="entry name" value="Mur_ligase_cen"/>
</dbReference>
<name>A0A381YCN8_9ZZZZ</name>
<dbReference type="GO" id="GO:0051301">
    <property type="term" value="P:cell division"/>
    <property type="evidence" value="ECO:0007669"/>
    <property type="project" value="InterPro"/>
</dbReference>
<evidence type="ECO:0000256" key="1">
    <source>
        <dbReference type="ARBA" id="ARBA00005898"/>
    </source>
</evidence>
<evidence type="ECO:0000259" key="2">
    <source>
        <dbReference type="Pfam" id="PF02875"/>
    </source>
</evidence>
<evidence type="ECO:0008006" key="5">
    <source>
        <dbReference type="Google" id="ProtNLM"/>
    </source>
</evidence>
<dbReference type="GO" id="GO:0005524">
    <property type="term" value="F:ATP binding"/>
    <property type="evidence" value="ECO:0007669"/>
    <property type="project" value="InterPro"/>
</dbReference>
<dbReference type="NCBIfam" id="NF001126">
    <property type="entry name" value="PRK00139.1-4"/>
    <property type="match status" value="1"/>
</dbReference>
<evidence type="ECO:0000313" key="4">
    <source>
        <dbReference type="EMBL" id="SVA74876.1"/>
    </source>
</evidence>
<feature type="domain" description="Mur ligase C-terminal" evidence="2">
    <location>
        <begin position="338"/>
        <end position="465"/>
    </location>
</feature>
<dbReference type="Gene3D" id="3.90.190.20">
    <property type="entry name" value="Mur ligase, C-terminal domain"/>
    <property type="match status" value="1"/>
</dbReference>
<dbReference type="HAMAP" id="MF_00208">
    <property type="entry name" value="MurE"/>
    <property type="match status" value="1"/>
</dbReference>
<dbReference type="GO" id="GO:0016881">
    <property type="term" value="F:acid-amino acid ligase activity"/>
    <property type="evidence" value="ECO:0007669"/>
    <property type="project" value="InterPro"/>
</dbReference>
<dbReference type="NCBIfam" id="TIGR01085">
    <property type="entry name" value="murE"/>
    <property type="match status" value="1"/>
</dbReference>
<sequence>MKLRMLMKGMNIEVPDLIVTDITAHSSRSVSGGLFLAYAGDRHHGLEFIDEAFAANVAAVAWEPSPQLARPEFPDTVVGIAVPGLREQIGTIADQFFAAPSAALNVTGITGTNGKTTTAWLVAQALNRLGCASAYLGTLGYGIGSALAPSALTTPGCIAVHRRLRALVDAGASDAIMEVSSHGLHQGRTDGVRFRTAALTNLSRDHLDYHRTLTAYAEAKARLFLETGIETAVLNVGDAFGQALLGRLPAGVNAITVSVAGTSKVETAPDLTAELLGSGPDGLRFKLSGRFGQAKLSSRLWGRFNLENLVVATGVLLAQEFSLTQAATALAGCIAPPGRMQTLEQVPGQPTVVVDFAHTPDGLRKALAAVKEHCRGYVWCVFGCGGNRDSGKRGDMGAVAAAIADHTIVTDDNPRDENPSAIIREIVGGTGSGAAVEVVRDRAAAIHAAVERAAAKDVVLIAGKGSETLQITKGKAREFSDEVVARAALGLAE</sequence>
<dbReference type="Pfam" id="PF08245">
    <property type="entry name" value="Mur_ligase_M"/>
    <property type="match status" value="1"/>
</dbReference>
<organism evidence="4">
    <name type="scientific">marine metagenome</name>
    <dbReference type="NCBI Taxonomy" id="408172"/>
    <lineage>
        <taxon>unclassified sequences</taxon>
        <taxon>metagenomes</taxon>
        <taxon>ecological metagenomes</taxon>
    </lineage>
</organism>